<evidence type="ECO:0000259" key="5">
    <source>
        <dbReference type="PROSITE" id="PS50172"/>
    </source>
</evidence>
<dbReference type="PANTHER" id="PTHR23196:SF1">
    <property type="entry name" value="PAX-INTERACTING PROTEIN 1"/>
    <property type="match status" value="1"/>
</dbReference>
<dbReference type="Pfam" id="PF16770">
    <property type="entry name" value="RTT107_BRCT_5"/>
    <property type="match status" value="1"/>
</dbReference>
<dbReference type="InterPro" id="IPR051579">
    <property type="entry name" value="DDR_Transcriptional_Reg"/>
</dbReference>
<sequence>MSTEYEQQRLKNIERNQALLSKLGIKKLVEDEATQKKPKKELITLLPEEVFTRVRRKSLRTTANEKPVYNYEKFQRERQKAERLIAAEEKKALKESLKWTKTIRSEQRKSKARSKKRRYESEEEESAESEEDDESEEETNNDSSNSDLEISQEDEMDENDGVIRTRRRNTSEEFGSDKRTSSRLIKKPKIDYKSSSLHVFTTDNHDLHRFSIKRSRQRHPVVMFTGVPFNRSHHTTVQQLGGTVEESDVSKVTHLITDGKLRRTIKILCGINICSHIVSLDWIVASQLAKTFLDEKNYIITDPEVDVVKSLSNARKRKLFKEMRFFVTPNTNPGPSQMASVIESAGGTIVKNVKDFDVDDEEEVETFDKNKIVIVTCEKDQDFCEKKIKNVSSVQILNVEKVIEMICHQELLVEKKEKESDDESNDDNQSKKDASNDDDSDQENEEQKNSDDDNSDEEEEEDEQKNESLIHDGNLLNSDDDDDADDQEKNKDSTDDETNDDKKKQTIVASSPTNSDDKEDEKEEDSVPNSPIMIDEEEDDEDRPSSPIFEDE</sequence>
<dbReference type="GO" id="GO:0006974">
    <property type="term" value="P:DNA damage response"/>
    <property type="evidence" value="ECO:0007669"/>
    <property type="project" value="UniProtKB-KW"/>
</dbReference>
<accession>A0AAW2Z3R0</accession>
<keyword evidence="2" id="KW-0227">DNA damage</keyword>
<feature type="compositionally biased region" description="Acidic residues" evidence="4">
    <location>
        <begin position="517"/>
        <end position="526"/>
    </location>
</feature>
<feature type="domain" description="BRCT" evidence="5">
    <location>
        <begin position="315"/>
        <end position="412"/>
    </location>
</feature>
<feature type="compositionally biased region" description="Basic and acidic residues" evidence="4">
    <location>
        <begin position="169"/>
        <end position="180"/>
    </location>
</feature>
<feature type="compositionally biased region" description="Acidic residues" evidence="4">
    <location>
        <begin position="121"/>
        <end position="140"/>
    </location>
</feature>
<keyword evidence="3" id="KW-0539">Nucleus</keyword>
<evidence type="ECO:0000256" key="3">
    <source>
        <dbReference type="ARBA" id="ARBA00023242"/>
    </source>
</evidence>
<name>A0AAW2Z3R0_9EUKA</name>
<feature type="region of interest" description="Disordered" evidence="4">
    <location>
        <begin position="103"/>
        <end position="187"/>
    </location>
</feature>
<organism evidence="6 7">
    <name type="scientific">Acrasis kona</name>
    <dbReference type="NCBI Taxonomy" id="1008807"/>
    <lineage>
        <taxon>Eukaryota</taxon>
        <taxon>Discoba</taxon>
        <taxon>Heterolobosea</taxon>
        <taxon>Tetramitia</taxon>
        <taxon>Eutetramitia</taxon>
        <taxon>Acrasidae</taxon>
        <taxon>Acrasis</taxon>
    </lineage>
</organism>
<evidence type="ECO:0000256" key="2">
    <source>
        <dbReference type="ARBA" id="ARBA00022763"/>
    </source>
</evidence>
<feature type="region of interest" description="Disordered" evidence="4">
    <location>
        <begin position="415"/>
        <end position="552"/>
    </location>
</feature>
<dbReference type="CDD" id="cd18432">
    <property type="entry name" value="BRCT_PAXIP1_rpt6_like"/>
    <property type="match status" value="1"/>
</dbReference>
<dbReference type="PANTHER" id="PTHR23196">
    <property type="entry name" value="PAX TRANSCRIPTION ACTIVATION DOMAIN INTERACTING PROTEIN"/>
    <property type="match status" value="1"/>
</dbReference>
<evidence type="ECO:0000256" key="1">
    <source>
        <dbReference type="ARBA" id="ARBA00004123"/>
    </source>
</evidence>
<evidence type="ECO:0000256" key="4">
    <source>
        <dbReference type="SAM" id="MobiDB-lite"/>
    </source>
</evidence>
<dbReference type="PROSITE" id="PS50172">
    <property type="entry name" value="BRCT"/>
    <property type="match status" value="2"/>
</dbReference>
<feature type="compositionally biased region" description="Acidic residues" evidence="4">
    <location>
        <begin position="150"/>
        <end position="160"/>
    </location>
</feature>
<dbReference type="EMBL" id="JAOPGA020001043">
    <property type="protein sequence ID" value="KAL0484458.1"/>
    <property type="molecule type" value="Genomic_DNA"/>
</dbReference>
<dbReference type="SUPFAM" id="SSF52113">
    <property type="entry name" value="BRCT domain"/>
    <property type="match status" value="1"/>
</dbReference>
<proteinExistence type="predicted"/>
<comment type="caution">
    <text evidence="6">The sequence shown here is derived from an EMBL/GenBank/DDBJ whole genome shotgun (WGS) entry which is preliminary data.</text>
</comment>
<feature type="compositionally biased region" description="Acidic residues" evidence="4">
    <location>
        <begin position="452"/>
        <end position="464"/>
    </location>
</feature>
<dbReference type="GO" id="GO:0005634">
    <property type="term" value="C:nucleus"/>
    <property type="evidence" value="ECO:0007669"/>
    <property type="project" value="UniProtKB-SubCell"/>
</dbReference>
<dbReference type="Proteomes" id="UP001431209">
    <property type="component" value="Unassembled WGS sequence"/>
</dbReference>
<feature type="domain" description="BRCT" evidence="5">
    <location>
        <begin position="237"/>
        <end position="300"/>
    </location>
</feature>
<dbReference type="InterPro" id="IPR036420">
    <property type="entry name" value="BRCT_dom_sf"/>
</dbReference>
<gene>
    <name evidence="6" type="ORF">AKO1_005159</name>
</gene>
<evidence type="ECO:0000313" key="6">
    <source>
        <dbReference type="EMBL" id="KAL0484458.1"/>
    </source>
</evidence>
<dbReference type="AlphaFoldDB" id="A0AAW2Z3R0"/>
<dbReference type="Gene3D" id="3.40.50.10190">
    <property type="entry name" value="BRCT domain"/>
    <property type="match status" value="2"/>
</dbReference>
<reference evidence="6 7" key="1">
    <citation type="submission" date="2024-03" db="EMBL/GenBank/DDBJ databases">
        <title>The Acrasis kona genome and developmental transcriptomes reveal deep origins of eukaryotic multicellular pathways.</title>
        <authorList>
            <person name="Sheikh S."/>
            <person name="Fu C.-J."/>
            <person name="Brown M.W."/>
            <person name="Baldauf S.L."/>
        </authorList>
    </citation>
    <scope>NUCLEOTIDE SEQUENCE [LARGE SCALE GENOMIC DNA]</scope>
    <source>
        <strain evidence="6 7">ATCC MYA-3509</strain>
    </source>
</reference>
<dbReference type="InterPro" id="IPR001357">
    <property type="entry name" value="BRCT_dom"/>
</dbReference>
<protein>
    <submittedName>
        <fullName evidence="6">Mdc1</fullName>
    </submittedName>
</protein>
<keyword evidence="7" id="KW-1185">Reference proteome</keyword>
<comment type="subcellular location">
    <subcellularLocation>
        <location evidence="1">Nucleus</location>
    </subcellularLocation>
</comment>
<evidence type="ECO:0000313" key="7">
    <source>
        <dbReference type="Proteomes" id="UP001431209"/>
    </source>
</evidence>
<dbReference type="Pfam" id="PF16589">
    <property type="entry name" value="BRCT_2"/>
    <property type="match status" value="1"/>
</dbReference>
<dbReference type="SMART" id="SM00292">
    <property type="entry name" value="BRCT"/>
    <property type="match status" value="2"/>
</dbReference>